<organism evidence="2 3">
    <name type="scientific">Lasiosphaeria hispida</name>
    <dbReference type="NCBI Taxonomy" id="260671"/>
    <lineage>
        <taxon>Eukaryota</taxon>
        <taxon>Fungi</taxon>
        <taxon>Dikarya</taxon>
        <taxon>Ascomycota</taxon>
        <taxon>Pezizomycotina</taxon>
        <taxon>Sordariomycetes</taxon>
        <taxon>Sordariomycetidae</taxon>
        <taxon>Sordariales</taxon>
        <taxon>Lasiosphaeriaceae</taxon>
        <taxon>Lasiosphaeria</taxon>
    </lineage>
</organism>
<evidence type="ECO:0000313" key="3">
    <source>
        <dbReference type="Proteomes" id="UP001275084"/>
    </source>
</evidence>
<protein>
    <recommendedName>
        <fullName evidence="4">Secreted protein</fullName>
    </recommendedName>
</protein>
<sequence>MFSSRLFGLVGNLACHRVLAMTATVYLGQVIHDLSNLRCGYEILRCHPKSSCSTSGLQRAHLKSEVYLAWKLCLPSSLALHTAATPSRPPVVRRLSQYRPCQPCATSLPTQPPWYFKEISSTLPPHVYW</sequence>
<keyword evidence="3" id="KW-1185">Reference proteome</keyword>
<evidence type="ECO:0000256" key="1">
    <source>
        <dbReference type="SAM" id="SignalP"/>
    </source>
</evidence>
<proteinExistence type="predicted"/>
<dbReference type="Proteomes" id="UP001275084">
    <property type="component" value="Unassembled WGS sequence"/>
</dbReference>
<name>A0AAJ0HB47_9PEZI</name>
<reference evidence="2" key="1">
    <citation type="journal article" date="2023" name="Mol. Phylogenet. Evol.">
        <title>Genome-scale phylogeny and comparative genomics of the fungal order Sordariales.</title>
        <authorList>
            <person name="Hensen N."/>
            <person name="Bonometti L."/>
            <person name="Westerberg I."/>
            <person name="Brannstrom I.O."/>
            <person name="Guillou S."/>
            <person name="Cros-Aarteil S."/>
            <person name="Calhoun S."/>
            <person name="Haridas S."/>
            <person name="Kuo A."/>
            <person name="Mondo S."/>
            <person name="Pangilinan J."/>
            <person name="Riley R."/>
            <person name="LaButti K."/>
            <person name="Andreopoulos B."/>
            <person name="Lipzen A."/>
            <person name="Chen C."/>
            <person name="Yan M."/>
            <person name="Daum C."/>
            <person name="Ng V."/>
            <person name="Clum A."/>
            <person name="Steindorff A."/>
            <person name="Ohm R.A."/>
            <person name="Martin F."/>
            <person name="Silar P."/>
            <person name="Natvig D.O."/>
            <person name="Lalanne C."/>
            <person name="Gautier V."/>
            <person name="Ament-Velasquez S.L."/>
            <person name="Kruys A."/>
            <person name="Hutchinson M.I."/>
            <person name="Powell A.J."/>
            <person name="Barry K."/>
            <person name="Miller A.N."/>
            <person name="Grigoriev I.V."/>
            <person name="Debuchy R."/>
            <person name="Gladieux P."/>
            <person name="Hiltunen Thoren M."/>
            <person name="Johannesson H."/>
        </authorList>
    </citation>
    <scope>NUCLEOTIDE SEQUENCE</scope>
    <source>
        <strain evidence="2">CBS 955.72</strain>
    </source>
</reference>
<reference evidence="2" key="2">
    <citation type="submission" date="2023-06" db="EMBL/GenBank/DDBJ databases">
        <authorList>
            <consortium name="Lawrence Berkeley National Laboratory"/>
            <person name="Haridas S."/>
            <person name="Hensen N."/>
            <person name="Bonometti L."/>
            <person name="Westerberg I."/>
            <person name="Brannstrom I.O."/>
            <person name="Guillou S."/>
            <person name="Cros-Aarteil S."/>
            <person name="Calhoun S."/>
            <person name="Kuo A."/>
            <person name="Mondo S."/>
            <person name="Pangilinan J."/>
            <person name="Riley R."/>
            <person name="Labutti K."/>
            <person name="Andreopoulos B."/>
            <person name="Lipzen A."/>
            <person name="Chen C."/>
            <person name="Yanf M."/>
            <person name="Daum C."/>
            <person name="Ng V."/>
            <person name="Clum A."/>
            <person name="Steindorff A."/>
            <person name="Ohm R."/>
            <person name="Martin F."/>
            <person name="Silar P."/>
            <person name="Natvig D."/>
            <person name="Lalanne C."/>
            <person name="Gautier V."/>
            <person name="Ament-Velasquez S.L."/>
            <person name="Kruys A."/>
            <person name="Hutchinson M.I."/>
            <person name="Powell A.J."/>
            <person name="Barry K."/>
            <person name="Miller A.N."/>
            <person name="Grigoriev I.V."/>
            <person name="Debuchy R."/>
            <person name="Gladieux P."/>
            <person name="Thoren M.H."/>
            <person name="Johannesson H."/>
        </authorList>
    </citation>
    <scope>NUCLEOTIDE SEQUENCE</scope>
    <source>
        <strain evidence="2">CBS 955.72</strain>
    </source>
</reference>
<dbReference type="EMBL" id="JAUIQD010000006">
    <property type="protein sequence ID" value="KAK3346348.1"/>
    <property type="molecule type" value="Genomic_DNA"/>
</dbReference>
<feature type="chain" id="PRO_5042578253" description="Secreted protein" evidence="1">
    <location>
        <begin position="21"/>
        <end position="129"/>
    </location>
</feature>
<comment type="caution">
    <text evidence="2">The sequence shown here is derived from an EMBL/GenBank/DDBJ whole genome shotgun (WGS) entry which is preliminary data.</text>
</comment>
<dbReference type="AlphaFoldDB" id="A0AAJ0HB47"/>
<accession>A0AAJ0HB47</accession>
<feature type="signal peptide" evidence="1">
    <location>
        <begin position="1"/>
        <end position="20"/>
    </location>
</feature>
<keyword evidence="1" id="KW-0732">Signal</keyword>
<evidence type="ECO:0000313" key="2">
    <source>
        <dbReference type="EMBL" id="KAK3346348.1"/>
    </source>
</evidence>
<evidence type="ECO:0008006" key="4">
    <source>
        <dbReference type="Google" id="ProtNLM"/>
    </source>
</evidence>
<gene>
    <name evidence="2" type="ORF">B0T25DRAFT_551813</name>
</gene>